<evidence type="ECO:0000313" key="1">
    <source>
        <dbReference type="EMBL" id="MBA9027154.1"/>
    </source>
</evidence>
<organism evidence="1 2">
    <name type="scientific">Peribacillus huizhouensis</name>
    <dbReference type="NCBI Taxonomy" id="1501239"/>
    <lineage>
        <taxon>Bacteria</taxon>
        <taxon>Bacillati</taxon>
        <taxon>Bacillota</taxon>
        <taxon>Bacilli</taxon>
        <taxon>Bacillales</taxon>
        <taxon>Bacillaceae</taxon>
        <taxon>Peribacillus</taxon>
    </lineage>
</organism>
<gene>
    <name evidence="1" type="ORF">HNP81_002444</name>
</gene>
<dbReference type="EMBL" id="JACJHX010000006">
    <property type="protein sequence ID" value="MBA9027154.1"/>
    <property type="molecule type" value="Genomic_DNA"/>
</dbReference>
<reference evidence="1 2" key="1">
    <citation type="submission" date="2020-08" db="EMBL/GenBank/DDBJ databases">
        <title>Genomic Encyclopedia of Type Strains, Phase IV (KMG-IV): sequencing the most valuable type-strain genomes for metagenomic binning, comparative biology and taxonomic classification.</title>
        <authorList>
            <person name="Goeker M."/>
        </authorList>
    </citation>
    <scope>NUCLEOTIDE SEQUENCE [LARGE SCALE GENOMIC DNA]</scope>
    <source>
        <strain evidence="1 2">DSM 105481</strain>
    </source>
</reference>
<dbReference type="Proteomes" id="UP000626697">
    <property type="component" value="Unassembled WGS sequence"/>
</dbReference>
<keyword evidence="2" id="KW-1185">Reference proteome</keyword>
<proteinExistence type="predicted"/>
<sequence>MVKKIRKRGISIQKIIVVVAQDRDGKMIARKAGTGRVKEEEIHKEDG</sequence>
<comment type="caution">
    <text evidence="1">The sequence shown here is derived from an EMBL/GenBank/DDBJ whole genome shotgun (WGS) entry which is preliminary data.</text>
</comment>
<evidence type="ECO:0000313" key="2">
    <source>
        <dbReference type="Proteomes" id="UP000626697"/>
    </source>
</evidence>
<protein>
    <submittedName>
        <fullName evidence="1">Uncharacterized protein</fullName>
    </submittedName>
</protein>
<accession>A0ABR6CQ55</accession>
<name>A0ABR6CQ55_9BACI</name>